<dbReference type="EC" id="3.1.6.6" evidence="1"/>
<proteinExistence type="predicted"/>
<dbReference type="Proteomes" id="UP001203036">
    <property type="component" value="Unassembled WGS sequence"/>
</dbReference>
<reference evidence="1" key="1">
    <citation type="submission" date="2022-06" db="EMBL/GenBank/DDBJ databases">
        <title>Lutimaribacter sp. EGI FJ00013, a novel bacterium isolated from a salt lake sediment enrichment.</title>
        <authorList>
            <person name="Gao L."/>
            <person name="Fang B.-Z."/>
            <person name="Li W.-J."/>
        </authorList>
    </citation>
    <scope>NUCLEOTIDE SEQUENCE</scope>
    <source>
        <strain evidence="1">EGI FJ00013</strain>
    </source>
</reference>
<protein>
    <submittedName>
        <fullName evidence="1">Choline-sulfatase</fullName>
        <ecNumber evidence="1">3.1.6.6</ecNumber>
    </submittedName>
</protein>
<organism evidence="1 2">
    <name type="scientific">Lutimaribacter degradans</name>
    <dbReference type="NCBI Taxonomy" id="2945989"/>
    <lineage>
        <taxon>Bacteria</taxon>
        <taxon>Pseudomonadati</taxon>
        <taxon>Pseudomonadota</taxon>
        <taxon>Alphaproteobacteria</taxon>
        <taxon>Rhodobacterales</taxon>
        <taxon>Roseobacteraceae</taxon>
        <taxon>Lutimaribacter</taxon>
    </lineage>
</organism>
<accession>A0ACC5ZSZ5</accession>
<gene>
    <name evidence="1" type="primary">betC</name>
    <name evidence="1" type="ORF">M8744_00105</name>
</gene>
<evidence type="ECO:0000313" key="1">
    <source>
        <dbReference type="EMBL" id="MCM2560534.1"/>
    </source>
</evidence>
<evidence type="ECO:0000313" key="2">
    <source>
        <dbReference type="Proteomes" id="UP001203036"/>
    </source>
</evidence>
<comment type="caution">
    <text evidence="1">The sequence shown here is derived from an EMBL/GenBank/DDBJ whole genome shotgun (WGS) entry which is preliminary data.</text>
</comment>
<keyword evidence="2" id="KW-1185">Reference proteome</keyword>
<sequence>MTRPNILVIMVDQLNGTLFPDGPADWLHTPNLRKLAQRSTRFANAYTASPLCAPGRAAFMSGQLPSQTGVYDNAAEFTSSIPTFAHHLRRAGYYTCLSGKMHFVGPDQLHGFEDRLTTDIYPPDFGWTPDYRKPGERIDWWYHNMGSVTGAGVAEISNQLEYDDEVAFHGVQMVYDLARGKDDRPWCLAVSFTHPHDPYVARRKYWDLYEDSDQLHPTVPAMEYETHDPHSQRIFDSNDWRSYTITERDITRSRRAYFANISYLDEKIGEVLAALEATRQAENTIVVFVSDHGDMLGERGLWFKMSFFEGSARVPMMIAAPQMRPGLVSDPVSNIDICPTLCDLAGVPMDDVMPWTTGETLVPLGRGAVRKSPVAMEYAAEASISPMIALREGRWKYTNCARDPEQLFDLDADPHELTDLAESPEHAATLERFRIMAAELWDLERFDAEVRQSQARRLVVYEALRRGGYFPWDYQPLQKASERYMRNHMDLNVLEESQRFPRGE</sequence>
<name>A0ACC5ZSZ5_9RHOB</name>
<keyword evidence="1" id="KW-0378">Hydrolase</keyword>
<dbReference type="EMBL" id="JAMQGO010000001">
    <property type="protein sequence ID" value="MCM2560534.1"/>
    <property type="molecule type" value="Genomic_DNA"/>
</dbReference>